<dbReference type="SUPFAM" id="SSF103515">
    <property type="entry name" value="Autotransporter"/>
    <property type="match status" value="1"/>
</dbReference>
<accession>A0A087MJ90</accession>
<keyword evidence="3" id="KW-1185">Reference proteome</keyword>
<evidence type="ECO:0000259" key="1">
    <source>
        <dbReference type="PROSITE" id="PS51208"/>
    </source>
</evidence>
<protein>
    <recommendedName>
        <fullName evidence="1">Autotransporter domain-containing protein</fullName>
    </recommendedName>
</protein>
<reference evidence="2 3" key="2">
    <citation type="journal article" date="2015" name="Stand. Genomic Sci.">
        <title>High quality draft genomic sequence of Arenimonas donghaensis DSM 18148(T).</title>
        <authorList>
            <person name="Chen F."/>
            <person name="Wang H."/>
            <person name="Cao Y."/>
            <person name="Li X."/>
            <person name="Wang G."/>
        </authorList>
    </citation>
    <scope>NUCLEOTIDE SEQUENCE [LARGE SCALE GENOMIC DNA]</scope>
    <source>
        <strain evidence="2 3">HO3-R19</strain>
    </source>
</reference>
<dbReference type="Proteomes" id="UP000029085">
    <property type="component" value="Unassembled WGS sequence"/>
</dbReference>
<feature type="domain" description="Autotransporter" evidence="1">
    <location>
        <begin position="678"/>
        <end position="941"/>
    </location>
</feature>
<proteinExistence type="predicted"/>
<evidence type="ECO:0000313" key="2">
    <source>
        <dbReference type="EMBL" id="KFL36943.1"/>
    </source>
</evidence>
<name>A0A087MJ90_9GAMM</name>
<dbReference type="PROSITE" id="PS51208">
    <property type="entry name" value="AUTOTRANSPORTER"/>
    <property type="match status" value="1"/>
</dbReference>
<dbReference type="InterPro" id="IPR005546">
    <property type="entry name" value="Autotransporte_beta"/>
</dbReference>
<dbReference type="Gene3D" id="2.40.128.130">
    <property type="entry name" value="Autotransporter beta-domain"/>
    <property type="match status" value="1"/>
</dbReference>
<dbReference type="SMART" id="SM00869">
    <property type="entry name" value="Autotransporter"/>
    <property type="match status" value="1"/>
</dbReference>
<evidence type="ECO:0000313" key="3">
    <source>
        <dbReference type="Proteomes" id="UP000029085"/>
    </source>
</evidence>
<dbReference type="STRING" id="1121014.N788_11900"/>
<dbReference type="AlphaFoldDB" id="A0A087MJ90"/>
<comment type="caution">
    <text evidence="2">The sequence shown here is derived from an EMBL/GenBank/DDBJ whole genome shotgun (WGS) entry which is preliminary data.</text>
</comment>
<gene>
    <name evidence="2" type="ORF">N788_11900</name>
</gene>
<organism evidence="2 3">
    <name type="scientific">Arenimonas donghaensis DSM 18148 = HO3-R19</name>
    <dbReference type="NCBI Taxonomy" id="1121014"/>
    <lineage>
        <taxon>Bacteria</taxon>
        <taxon>Pseudomonadati</taxon>
        <taxon>Pseudomonadota</taxon>
        <taxon>Gammaproteobacteria</taxon>
        <taxon>Lysobacterales</taxon>
        <taxon>Lysobacteraceae</taxon>
        <taxon>Arenimonas</taxon>
    </lineage>
</organism>
<dbReference type="PATRIC" id="fig|1121014.3.peg.1130"/>
<reference evidence="3" key="1">
    <citation type="submission" date="2013-08" db="EMBL/GenBank/DDBJ databases">
        <title>Genome sequencing of Arenimonas donghaensis.</title>
        <authorList>
            <person name="Chen F."/>
            <person name="Wang G."/>
        </authorList>
    </citation>
    <scope>NUCLEOTIDE SEQUENCE [LARGE SCALE GENOMIC DNA]</scope>
    <source>
        <strain evidence="3">HO3-R19</strain>
    </source>
</reference>
<dbReference type="EMBL" id="AVCJ01000010">
    <property type="protein sequence ID" value="KFL36943.1"/>
    <property type="molecule type" value="Genomic_DNA"/>
</dbReference>
<sequence length="941" mass="96481">MCTPDGSGPVPSLNYTGVSDFRLRLGEGFAVDGNLLPEGDTAVVLYGEGELSLFAEDGTVIQAHHAWPAVDVVSNSGAVNVRVDQVLGGNIGVAALAAGDVTVWANYVEGGVAIDAYSLGGNVLVDVAGVQAWGPLATGVSAITERGDVTVLAGGAIVEGDFSTGLQAVSLDGSVAIEAGFVRAEGLGAYAVLAQSWEGGDVMVDVGTAAAIGEGSVAVLAGAGFGDVGVRAGWIGASGSYGLGLGVFAFEGSAFVDVDNLGTDGDFTRGMDIGALHNVHVSNGSVFTSGYAADAINIETTGIVSVQSGRLTTYGDDSAGLRVLTSADILVNIDDIETYGERSTAMQLSSGNGDITARVGNVHSRATSGDWYGIGINADSGMARLLVDGAVRVESGYAITAGSWFGSAHVRVNEGGSVYGETTAIDAATALGTRVDIAGTVSSTRGPVITIRGTDEGDGAADIRLASTGELHGWLELSGGADVVTNAGQFITSGTSQFGAGQDQFLNTGRVRLDDAATSARLQGLERFENAGLLTLANGRAGDVFVIDGTLHGAQGGRLVVDLELDGFATDRIEVGALSGRNELSLAFVGAGSLLGLDGVQVLSSAANQDGSELVLAAGSRNRGFIGLELDYDGFGNWRLESDLSDAAYLAGAVPAGARELWRQGTQAVTSHLDATGRQADAHGAWLQVLGGDFDGKSQFTHAQGRRNLDWQGSHQGVQAGWETTLGNWRAGVTAGMGEADMDLGGAEQTRLDAVNAGVYARYSKDGWFAGAQLRGERFDLESDWASIGLEDSGSGSAIGLQIEGGRRFALSGIWIEPSARLSWVDLSLPALDGAGGEVHWQEGAGGAGELGLSIGLAEGWHGLYPYASMSISREFGGGDATRYDTGFDDVVVDQEGGRSFGRFAAGLQWNIGRAQLYGEVDARTGDLEGSTARLGVRVNF</sequence>
<dbReference type="InterPro" id="IPR036709">
    <property type="entry name" value="Autotransporte_beta_dom_sf"/>
</dbReference>